<name>A0ABV8Q5D6_9MICO</name>
<sequence length="130" mass="14290">MSRVRIEPTSLELARTMTGLVNLFQPERRPIARRGLRIAGARHVVQAAVTLAAPELRVVGFLVDGLHAVSMLGVALTSKRLRRPAVTQAALAAAFAAAEFWTLQDEPVPVLARARRPRRRFRSGKATFRG</sequence>
<comment type="caution">
    <text evidence="1">The sequence shown here is derived from an EMBL/GenBank/DDBJ whole genome shotgun (WGS) entry which is preliminary data.</text>
</comment>
<organism evidence="1 2">
    <name type="scientific">Gryllotalpicola reticulitermitis</name>
    <dbReference type="NCBI Taxonomy" id="1184153"/>
    <lineage>
        <taxon>Bacteria</taxon>
        <taxon>Bacillati</taxon>
        <taxon>Actinomycetota</taxon>
        <taxon>Actinomycetes</taxon>
        <taxon>Micrococcales</taxon>
        <taxon>Microbacteriaceae</taxon>
        <taxon>Gryllotalpicola</taxon>
    </lineage>
</organism>
<protein>
    <submittedName>
        <fullName evidence="1">Uncharacterized protein</fullName>
    </submittedName>
</protein>
<proteinExistence type="predicted"/>
<keyword evidence="2" id="KW-1185">Reference proteome</keyword>
<accession>A0ABV8Q5D6</accession>
<evidence type="ECO:0000313" key="2">
    <source>
        <dbReference type="Proteomes" id="UP001595900"/>
    </source>
</evidence>
<dbReference type="RefSeq" id="WP_390227430.1">
    <property type="nucleotide sequence ID" value="NZ_JBHSCN010000003.1"/>
</dbReference>
<dbReference type="EMBL" id="JBHSCN010000003">
    <property type="protein sequence ID" value="MFC4242564.1"/>
    <property type="molecule type" value="Genomic_DNA"/>
</dbReference>
<reference evidence="2" key="1">
    <citation type="journal article" date="2019" name="Int. J. Syst. Evol. Microbiol.">
        <title>The Global Catalogue of Microorganisms (GCM) 10K type strain sequencing project: providing services to taxonomists for standard genome sequencing and annotation.</title>
        <authorList>
            <consortium name="The Broad Institute Genomics Platform"/>
            <consortium name="The Broad Institute Genome Sequencing Center for Infectious Disease"/>
            <person name="Wu L."/>
            <person name="Ma J."/>
        </authorList>
    </citation>
    <scope>NUCLEOTIDE SEQUENCE [LARGE SCALE GENOMIC DNA]</scope>
    <source>
        <strain evidence="2">CGMCC 1.10363</strain>
    </source>
</reference>
<evidence type="ECO:0000313" key="1">
    <source>
        <dbReference type="EMBL" id="MFC4242564.1"/>
    </source>
</evidence>
<dbReference type="Proteomes" id="UP001595900">
    <property type="component" value="Unassembled WGS sequence"/>
</dbReference>
<gene>
    <name evidence="1" type="ORF">ACFOYW_04190</name>
</gene>